<evidence type="ECO:0000313" key="3">
    <source>
        <dbReference type="Proteomes" id="UP000821837"/>
    </source>
</evidence>
<dbReference type="EMBL" id="JABSTV010001245">
    <property type="protein sequence ID" value="KAH7984538.1"/>
    <property type="molecule type" value="Genomic_DNA"/>
</dbReference>
<name>A0A9D4YQU7_RHISA</name>
<dbReference type="Proteomes" id="UP000821837">
    <property type="component" value="Chromosome 1"/>
</dbReference>
<protein>
    <submittedName>
        <fullName evidence="2">Uncharacterized protein</fullName>
    </submittedName>
</protein>
<reference evidence="2" key="1">
    <citation type="journal article" date="2020" name="Cell">
        <title>Large-Scale Comparative Analyses of Tick Genomes Elucidate Their Genetic Diversity and Vector Capacities.</title>
        <authorList>
            <consortium name="Tick Genome and Microbiome Consortium (TIGMIC)"/>
            <person name="Jia N."/>
            <person name="Wang J."/>
            <person name="Shi W."/>
            <person name="Du L."/>
            <person name="Sun Y."/>
            <person name="Zhan W."/>
            <person name="Jiang J.F."/>
            <person name="Wang Q."/>
            <person name="Zhang B."/>
            <person name="Ji P."/>
            <person name="Bell-Sakyi L."/>
            <person name="Cui X.M."/>
            <person name="Yuan T.T."/>
            <person name="Jiang B.G."/>
            <person name="Yang W.F."/>
            <person name="Lam T.T."/>
            <person name="Chang Q.C."/>
            <person name="Ding S.J."/>
            <person name="Wang X.J."/>
            <person name="Zhu J.G."/>
            <person name="Ruan X.D."/>
            <person name="Zhao L."/>
            <person name="Wei J.T."/>
            <person name="Ye R.Z."/>
            <person name="Que T.C."/>
            <person name="Du C.H."/>
            <person name="Zhou Y.H."/>
            <person name="Cheng J.X."/>
            <person name="Dai P.F."/>
            <person name="Guo W.B."/>
            <person name="Han X.H."/>
            <person name="Huang E.J."/>
            <person name="Li L.F."/>
            <person name="Wei W."/>
            <person name="Gao Y.C."/>
            <person name="Liu J.Z."/>
            <person name="Shao H.Z."/>
            <person name="Wang X."/>
            <person name="Wang C.C."/>
            <person name="Yang T.C."/>
            <person name="Huo Q.B."/>
            <person name="Li W."/>
            <person name="Chen H.Y."/>
            <person name="Chen S.E."/>
            <person name="Zhou L.G."/>
            <person name="Ni X.B."/>
            <person name="Tian J.H."/>
            <person name="Sheng Y."/>
            <person name="Liu T."/>
            <person name="Pan Y.S."/>
            <person name="Xia L.Y."/>
            <person name="Li J."/>
            <person name="Zhao F."/>
            <person name="Cao W.C."/>
        </authorList>
    </citation>
    <scope>NUCLEOTIDE SEQUENCE</scope>
    <source>
        <strain evidence="2">Rsan-2018</strain>
    </source>
</reference>
<accession>A0A9D4YQU7</accession>
<gene>
    <name evidence="2" type="ORF">HPB52_022236</name>
</gene>
<sequence>MRPVSSNGRVLPCSCSIAATLDTPMNAISWDVSAVSDSGVASVNSRTGLFDAVPALNALLTIKSSRRNGTSRVASEIAVSNGLQTAHKTFLADDMGNLRVAAYGDMGRERCKGPSRTGLFGSVLAVDSLLNIKVPVMICTASDPCSISLTNGPQEAFKTSVTDTVDSLRLAAHGEEGRERFEGHSRTCFVGTVSAMASLHTIKAPLKVVSSAGVACRTTLLPNAPQSASAQDLPERHRGNLRLAAPGDMGHERERC</sequence>
<keyword evidence="3" id="KW-1185">Reference proteome</keyword>
<dbReference type="AlphaFoldDB" id="A0A9D4YQU7"/>
<reference evidence="2" key="2">
    <citation type="submission" date="2021-09" db="EMBL/GenBank/DDBJ databases">
        <authorList>
            <person name="Jia N."/>
            <person name="Wang J."/>
            <person name="Shi W."/>
            <person name="Du L."/>
            <person name="Sun Y."/>
            <person name="Zhan W."/>
            <person name="Jiang J."/>
            <person name="Wang Q."/>
            <person name="Zhang B."/>
            <person name="Ji P."/>
            <person name="Sakyi L.B."/>
            <person name="Cui X."/>
            <person name="Yuan T."/>
            <person name="Jiang B."/>
            <person name="Yang W."/>
            <person name="Lam T.T.-Y."/>
            <person name="Chang Q."/>
            <person name="Ding S."/>
            <person name="Wang X."/>
            <person name="Zhu J."/>
            <person name="Ruan X."/>
            <person name="Zhao L."/>
            <person name="Wei J."/>
            <person name="Que T."/>
            <person name="Du C."/>
            <person name="Cheng J."/>
            <person name="Dai P."/>
            <person name="Han X."/>
            <person name="Huang E."/>
            <person name="Gao Y."/>
            <person name="Liu J."/>
            <person name="Shao H."/>
            <person name="Ye R."/>
            <person name="Li L."/>
            <person name="Wei W."/>
            <person name="Wang X."/>
            <person name="Wang C."/>
            <person name="Huo Q."/>
            <person name="Li W."/>
            <person name="Guo W."/>
            <person name="Chen H."/>
            <person name="Chen S."/>
            <person name="Zhou L."/>
            <person name="Zhou L."/>
            <person name="Ni X."/>
            <person name="Tian J."/>
            <person name="Zhou Y."/>
            <person name="Sheng Y."/>
            <person name="Liu T."/>
            <person name="Pan Y."/>
            <person name="Xia L."/>
            <person name="Li J."/>
            <person name="Zhao F."/>
            <person name="Cao W."/>
        </authorList>
    </citation>
    <scope>NUCLEOTIDE SEQUENCE</scope>
    <source>
        <strain evidence="2">Rsan-2018</strain>
        <tissue evidence="2">Larvae</tissue>
    </source>
</reference>
<comment type="caution">
    <text evidence="2">The sequence shown here is derived from an EMBL/GenBank/DDBJ whole genome shotgun (WGS) entry which is preliminary data.</text>
</comment>
<evidence type="ECO:0000313" key="2">
    <source>
        <dbReference type="EMBL" id="KAH7984538.1"/>
    </source>
</evidence>
<evidence type="ECO:0000256" key="1">
    <source>
        <dbReference type="SAM" id="MobiDB-lite"/>
    </source>
</evidence>
<organism evidence="2 3">
    <name type="scientific">Rhipicephalus sanguineus</name>
    <name type="common">Brown dog tick</name>
    <name type="synonym">Ixodes sanguineus</name>
    <dbReference type="NCBI Taxonomy" id="34632"/>
    <lineage>
        <taxon>Eukaryota</taxon>
        <taxon>Metazoa</taxon>
        <taxon>Ecdysozoa</taxon>
        <taxon>Arthropoda</taxon>
        <taxon>Chelicerata</taxon>
        <taxon>Arachnida</taxon>
        <taxon>Acari</taxon>
        <taxon>Parasitiformes</taxon>
        <taxon>Ixodida</taxon>
        <taxon>Ixodoidea</taxon>
        <taxon>Ixodidae</taxon>
        <taxon>Rhipicephalinae</taxon>
        <taxon>Rhipicephalus</taxon>
        <taxon>Rhipicephalus</taxon>
    </lineage>
</organism>
<feature type="region of interest" description="Disordered" evidence="1">
    <location>
        <begin position="224"/>
        <end position="256"/>
    </location>
</feature>
<proteinExistence type="predicted"/>